<protein>
    <submittedName>
        <fullName evidence="2">Uncharacterized protein</fullName>
    </submittedName>
</protein>
<comment type="caution">
    <text evidence="2">The sequence shown here is derived from an EMBL/GenBank/DDBJ whole genome shotgun (WGS) entry which is preliminary data.</text>
</comment>
<feature type="transmembrane region" description="Helical" evidence="1">
    <location>
        <begin position="171"/>
        <end position="189"/>
    </location>
</feature>
<evidence type="ECO:0000313" key="3">
    <source>
        <dbReference type="Proteomes" id="UP000740883"/>
    </source>
</evidence>
<feature type="transmembrane region" description="Helical" evidence="1">
    <location>
        <begin position="49"/>
        <end position="67"/>
    </location>
</feature>
<keyword evidence="1" id="KW-0812">Transmembrane</keyword>
<keyword evidence="3" id="KW-1185">Reference proteome</keyword>
<keyword evidence="1" id="KW-0472">Membrane</keyword>
<dbReference type="EMBL" id="SBJO01000047">
    <property type="protein sequence ID" value="KAF9763941.1"/>
    <property type="molecule type" value="Genomic_DNA"/>
</dbReference>
<keyword evidence="1" id="KW-1133">Transmembrane helix</keyword>
<evidence type="ECO:0000313" key="2">
    <source>
        <dbReference type="EMBL" id="KAF9763941.1"/>
    </source>
</evidence>
<accession>A0A9P6GZY5</accession>
<name>A0A9P6GZY5_9MICR</name>
<sequence>MHHKSKVKKIFKLAFFLIQAMVFVSSITISMISFTVFYRGRFLNIPAKYLFISQVLCTLSFTSSIIGMKTMHSKRRIRMFFYIVFTLILMNLQVLISLKSSMIPEKAHTWGDRLWENMDVEQKRFVQNKFQCCGYDSITDRPAEVCLFKNENCYNVLHAMSLSLRSLIEKTMIFLFITESTGIGILALIKLRR</sequence>
<feature type="transmembrane region" description="Helical" evidence="1">
    <location>
        <begin position="79"/>
        <end position="98"/>
    </location>
</feature>
<evidence type="ECO:0000256" key="1">
    <source>
        <dbReference type="SAM" id="Phobius"/>
    </source>
</evidence>
<feature type="transmembrane region" description="Helical" evidence="1">
    <location>
        <begin position="12"/>
        <end position="37"/>
    </location>
</feature>
<proteinExistence type="predicted"/>
<dbReference type="OrthoDB" id="2192630at2759"/>
<gene>
    <name evidence="2" type="ORF">NGRA_0943</name>
</gene>
<dbReference type="Proteomes" id="UP000740883">
    <property type="component" value="Unassembled WGS sequence"/>
</dbReference>
<reference evidence="2 3" key="1">
    <citation type="journal article" date="2020" name="Genome Biol. Evol.">
        <title>Comparative genomics of strictly vertically transmitted, feminizing microsporidia endosymbionts of amphipod crustaceans.</title>
        <authorList>
            <person name="Cormier A."/>
            <person name="Chebbi M.A."/>
            <person name="Giraud I."/>
            <person name="Wattier R."/>
            <person name="Teixeira M."/>
            <person name="Gilbert C."/>
            <person name="Rigaud T."/>
            <person name="Cordaux R."/>
        </authorList>
    </citation>
    <scope>NUCLEOTIDE SEQUENCE [LARGE SCALE GENOMIC DNA]</scope>
    <source>
        <strain evidence="2 3">Ou3-Ou53</strain>
    </source>
</reference>
<dbReference type="AlphaFoldDB" id="A0A9P6GZY5"/>
<organism evidence="2 3">
    <name type="scientific">Nosema granulosis</name>
    <dbReference type="NCBI Taxonomy" id="83296"/>
    <lineage>
        <taxon>Eukaryota</taxon>
        <taxon>Fungi</taxon>
        <taxon>Fungi incertae sedis</taxon>
        <taxon>Microsporidia</taxon>
        <taxon>Nosematidae</taxon>
        <taxon>Nosema</taxon>
    </lineage>
</organism>